<evidence type="ECO:0000256" key="4">
    <source>
        <dbReference type="SAM" id="MobiDB-lite"/>
    </source>
</evidence>
<dbReference type="EMBL" id="BJUN01000003">
    <property type="protein sequence ID" value="GEK57847.1"/>
    <property type="molecule type" value="Genomic_DNA"/>
</dbReference>
<comment type="similarity">
    <text evidence="1 2">Belongs to the TelA family.</text>
</comment>
<dbReference type="Proteomes" id="UP000321051">
    <property type="component" value="Unassembled WGS sequence"/>
</dbReference>
<dbReference type="STRING" id="1371.GCA_900166605_02851"/>
<feature type="coiled-coil region" evidence="3">
    <location>
        <begin position="140"/>
        <end position="181"/>
    </location>
</feature>
<dbReference type="InterPro" id="IPR008863">
    <property type="entry name" value="Toxic_anion-R_TelA"/>
</dbReference>
<dbReference type="AlphaFoldDB" id="A0A510Y5S4"/>
<accession>A0A510Y5S4</accession>
<feature type="compositionally biased region" description="Polar residues" evidence="4">
    <location>
        <begin position="1"/>
        <end position="18"/>
    </location>
</feature>
<protein>
    <submittedName>
        <fullName evidence="5">Tellurite resistance protein</fullName>
    </submittedName>
</protein>
<evidence type="ECO:0000313" key="6">
    <source>
        <dbReference type="Proteomes" id="UP000321051"/>
    </source>
</evidence>
<keyword evidence="3" id="KW-0175">Coiled coil</keyword>
<keyword evidence="6" id="KW-1185">Reference proteome</keyword>
<reference evidence="5 6" key="1">
    <citation type="submission" date="2019-07" db="EMBL/GenBank/DDBJ databases">
        <title>Whole genome shotgun sequence of Marinococcus halophilus NBRC 102359.</title>
        <authorList>
            <person name="Hosoyama A."/>
            <person name="Uohara A."/>
            <person name="Ohji S."/>
            <person name="Ichikawa N."/>
        </authorList>
    </citation>
    <scope>NUCLEOTIDE SEQUENCE [LARGE SCALE GENOMIC DNA]</scope>
    <source>
        <strain evidence="5 6">NBRC 102359</strain>
    </source>
</reference>
<dbReference type="PANTHER" id="PTHR38432">
    <property type="entry name" value="TELA-LIKE PROTEIN SAOUHSC_01408"/>
    <property type="match status" value="1"/>
</dbReference>
<dbReference type="PIRSF" id="PIRSF026508">
    <property type="entry name" value="TelA"/>
    <property type="match status" value="1"/>
</dbReference>
<dbReference type="PANTHER" id="PTHR38432:SF1">
    <property type="entry name" value="TELA-LIKE PROTEIN SAOUHSC_01408"/>
    <property type="match status" value="1"/>
</dbReference>
<dbReference type="Pfam" id="PF05816">
    <property type="entry name" value="TelA"/>
    <property type="match status" value="1"/>
</dbReference>
<evidence type="ECO:0000256" key="2">
    <source>
        <dbReference type="PIRNR" id="PIRNR026508"/>
    </source>
</evidence>
<proteinExistence type="inferred from homology"/>
<name>A0A510Y5S4_MARHA</name>
<gene>
    <name evidence="5" type="ORF">MHA01_07520</name>
</gene>
<organism evidence="5 6">
    <name type="scientific">Marinococcus halophilus</name>
    <dbReference type="NCBI Taxonomy" id="1371"/>
    <lineage>
        <taxon>Bacteria</taxon>
        <taxon>Bacillati</taxon>
        <taxon>Bacillota</taxon>
        <taxon>Bacilli</taxon>
        <taxon>Bacillales</taxon>
        <taxon>Bacillaceae</taxon>
        <taxon>Marinococcus</taxon>
    </lineage>
</organism>
<feature type="region of interest" description="Disordered" evidence="4">
    <location>
        <begin position="1"/>
        <end position="26"/>
    </location>
</feature>
<dbReference type="OrthoDB" id="2958429at2"/>
<sequence>MTDASNTNQEDLTPSTNEGKSREEAEKFIERFKNEKDSDQLVSTLGGLGETEQRKAGDSLEALKRPVREMMDQKDNELPDKLHELKTVVGELEPEYLKEGRFQKTLNKILRRDPVEQYAKKYETVESQVDNIIHGLLAGRDKLQEDNVMLEELRETAIKRIEELETQIETGKQLNAMLEEEMLQEEWRDNPAAIQKGQQKVISRVKNMAQAVMVLQQSIASIDLIVDNNGKLEEAIFNAITMTKNIVTVTASIQLALGNQRKVINAVQSVNESTENMLTNNARMLKENTADTLKTLEEPAIALETFQQAYQDVYEAIQMTEQSNERIVASSKQFISEMDELNNQMKHKLLN</sequence>
<dbReference type="RefSeq" id="WP_094908073.1">
    <property type="nucleotide sequence ID" value="NZ_BJUN01000003.1"/>
</dbReference>
<feature type="region of interest" description="Disordered" evidence="4">
    <location>
        <begin position="39"/>
        <end position="59"/>
    </location>
</feature>
<evidence type="ECO:0000313" key="5">
    <source>
        <dbReference type="EMBL" id="GEK57847.1"/>
    </source>
</evidence>
<evidence type="ECO:0000256" key="1">
    <source>
        <dbReference type="ARBA" id="ARBA00005541"/>
    </source>
</evidence>
<evidence type="ECO:0000256" key="3">
    <source>
        <dbReference type="SAM" id="Coils"/>
    </source>
</evidence>
<comment type="caution">
    <text evidence="5">The sequence shown here is derived from an EMBL/GenBank/DDBJ whole genome shotgun (WGS) entry which is preliminary data.</text>
</comment>